<accession>A0A9P4IE51</accession>
<dbReference type="EMBL" id="ML978129">
    <property type="protein sequence ID" value="KAF2096571.1"/>
    <property type="molecule type" value="Genomic_DNA"/>
</dbReference>
<keyword evidence="2 3" id="KW-0378">Hydrolase</keyword>
<keyword evidence="6" id="KW-1185">Reference proteome</keyword>
<gene>
    <name evidence="5" type="ORF">NA57DRAFT_42544</name>
</gene>
<feature type="domain" description="Carboxylesterase type B" evidence="4">
    <location>
        <begin position="50"/>
        <end position="501"/>
    </location>
</feature>
<evidence type="ECO:0000259" key="4">
    <source>
        <dbReference type="Pfam" id="PF00135"/>
    </source>
</evidence>
<dbReference type="InterPro" id="IPR029058">
    <property type="entry name" value="AB_hydrolase_fold"/>
</dbReference>
<evidence type="ECO:0000256" key="2">
    <source>
        <dbReference type="ARBA" id="ARBA00022801"/>
    </source>
</evidence>
<dbReference type="EC" id="3.1.1.-" evidence="3"/>
<evidence type="ECO:0000313" key="5">
    <source>
        <dbReference type="EMBL" id="KAF2096571.1"/>
    </source>
</evidence>
<evidence type="ECO:0000256" key="1">
    <source>
        <dbReference type="ARBA" id="ARBA00005964"/>
    </source>
</evidence>
<dbReference type="InterPro" id="IPR019826">
    <property type="entry name" value="Carboxylesterase_B_AS"/>
</dbReference>
<proteinExistence type="inferred from homology"/>
<protein>
    <recommendedName>
        <fullName evidence="3">Carboxylic ester hydrolase</fullName>
        <ecNumber evidence="3">3.1.1.-</ecNumber>
    </recommendedName>
</protein>
<organism evidence="5 6">
    <name type="scientific">Rhizodiscina lignyota</name>
    <dbReference type="NCBI Taxonomy" id="1504668"/>
    <lineage>
        <taxon>Eukaryota</taxon>
        <taxon>Fungi</taxon>
        <taxon>Dikarya</taxon>
        <taxon>Ascomycota</taxon>
        <taxon>Pezizomycotina</taxon>
        <taxon>Dothideomycetes</taxon>
        <taxon>Pleosporomycetidae</taxon>
        <taxon>Aulographales</taxon>
        <taxon>Rhizodiscinaceae</taxon>
        <taxon>Rhizodiscina</taxon>
    </lineage>
</organism>
<dbReference type="Proteomes" id="UP000799772">
    <property type="component" value="Unassembled WGS sequence"/>
</dbReference>
<dbReference type="GO" id="GO:0016787">
    <property type="term" value="F:hydrolase activity"/>
    <property type="evidence" value="ECO:0007669"/>
    <property type="project" value="UniProtKB-KW"/>
</dbReference>
<dbReference type="PANTHER" id="PTHR43142:SF4">
    <property type="entry name" value="CARBOXYLIC ESTER HYDROLASE"/>
    <property type="match status" value="1"/>
</dbReference>
<evidence type="ECO:0000256" key="3">
    <source>
        <dbReference type="RuleBase" id="RU361235"/>
    </source>
</evidence>
<dbReference type="Gene3D" id="3.40.50.1820">
    <property type="entry name" value="alpha/beta hydrolase"/>
    <property type="match status" value="1"/>
</dbReference>
<sequence>MAASEPKKVPYVLDLSALGVIEGLSYISQTPTTPSDNYPYPKNLRPRVLCHYFGGIPYALPPVGPYRFKKPRALPSCYRYGTHSNPGRFNGGTGVCPQPTVEENVWEEDCLQVNIWIPGGQPPKGGWPVFIYIHGGFLQFGTANGGDLSALLSETNFGAIIVKPAYRLNLFGFLASEELLAESPNAPDFNVGFWDQRLALEWTYKNISYFGGNAGNITVAGYSAGSHSTFQQLQYDLYLPTDKSIIRRAVMWSNGPGVQPHTLIERQEQFNELLTKLSIPLSLTATEKMARLRALPMKALVDANNSMALHEFRAVTDNAFISSHLFTSICSGDFAQRMRDRGVEIITGECRDEHFVYESWRTPDARTQSYRKTFDRLQGDYPLSVVRVIMQHYSPDGKLPKGCKDWNDAFGRIYADTQIHNMERGFVDCLDKFGAGDLVHRYRVEWRAQCADTSWPREWGVTHGTDIVLWLWGEGRGEGLTEKEKGLVKTWMHDAFCDFVHGKDIRTKWGTHGPQEVRRIKPSGETDIWKDKEMWENGLEVWHKLKEAGCLGETQAKAKL</sequence>
<dbReference type="Pfam" id="PF00135">
    <property type="entry name" value="COesterase"/>
    <property type="match status" value="1"/>
</dbReference>
<evidence type="ECO:0000313" key="6">
    <source>
        <dbReference type="Proteomes" id="UP000799772"/>
    </source>
</evidence>
<comment type="caution">
    <text evidence="5">The sequence shown here is derived from an EMBL/GenBank/DDBJ whole genome shotgun (WGS) entry which is preliminary data.</text>
</comment>
<dbReference type="AlphaFoldDB" id="A0A9P4IE51"/>
<dbReference type="PROSITE" id="PS00122">
    <property type="entry name" value="CARBOXYLESTERASE_B_1"/>
    <property type="match status" value="1"/>
</dbReference>
<reference evidence="5" key="1">
    <citation type="journal article" date="2020" name="Stud. Mycol.">
        <title>101 Dothideomycetes genomes: a test case for predicting lifestyles and emergence of pathogens.</title>
        <authorList>
            <person name="Haridas S."/>
            <person name="Albert R."/>
            <person name="Binder M."/>
            <person name="Bloem J."/>
            <person name="Labutti K."/>
            <person name="Salamov A."/>
            <person name="Andreopoulos B."/>
            <person name="Baker S."/>
            <person name="Barry K."/>
            <person name="Bills G."/>
            <person name="Bluhm B."/>
            <person name="Cannon C."/>
            <person name="Castanera R."/>
            <person name="Culley D."/>
            <person name="Daum C."/>
            <person name="Ezra D."/>
            <person name="Gonzalez J."/>
            <person name="Henrissat B."/>
            <person name="Kuo A."/>
            <person name="Liang C."/>
            <person name="Lipzen A."/>
            <person name="Lutzoni F."/>
            <person name="Magnuson J."/>
            <person name="Mondo S."/>
            <person name="Nolan M."/>
            <person name="Ohm R."/>
            <person name="Pangilinan J."/>
            <person name="Park H.-J."/>
            <person name="Ramirez L."/>
            <person name="Alfaro M."/>
            <person name="Sun H."/>
            <person name="Tritt A."/>
            <person name="Yoshinaga Y."/>
            <person name="Zwiers L.-H."/>
            <person name="Turgeon B."/>
            <person name="Goodwin S."/>
            <person name="Spatafora J."/>
            <person name="Crous P."/>
            <person name="Grigoriev I."/>
        </authorList>
    </citation>
    <scope>NUCLEOTIDE SEQUENCE</scope>
    <source>
        <strain evidence="5">CBS 133067</strain>
    </source>
</reference>
<dbReference type="SUPFAM" id="SSF53474">
    <property type="entry name" value="alpha/beta-Hydrolases"/>
    <property type="match status" value="1"/>
</dbReference>
<name>A0A9P4IE51_9PEZI</name>
<dbReference type="PANTHER" id="PTHR43142">
    <property type="entry name" value="CARBOXYLIC ESTER HYDROLASE"/>
    <property type="match status" value="1"/>
</dbReference>
<dbReference type="InterPro" id="IPR002018">
    <property type="entry name" value="CarbesteraseB"/>
</dbReference>
<comment type="similarity">
    <text evidence="1 3">Belongs to the type-B carboxylesterase/lipase family.</text>
</comment>
<dbReference type="OrthoDB" id="6846267at2759"/>